<dbReference type="AlphaFoldDB" id="A0A7J6LN37"/>
<dbReference type="OrthoDB" id="10299743at2759"/>
<sequence length="315" mass="35482">MPPELVGEVMGYCGSPMLRLDGPSEMVYTKHTPRYNTFNRDRVLYGIETFHVGNGFRGARIVEASTGVIGRLPIPSIEPHYIGVESCCYDSSRSCLFVSYIFWARSGDGSHLVGYRMPSRSIFLNIELPFSKSACTHAMAVVDDILYIAVRSSRIGLYFVRWRESTELKLALLPDLQRVSSSGSMFLHAVPGDPQSINLKFKSESVWHQVRIRMVRREPFMNFEAIKDMRVEAEKIEGFLAPIIGSSPPLYLSLSADGTTCFLRSQDGLKKVAEFDLGGESSPTDILADGRWTLGYYRFLNGSSYFVRFQPYVCE</sequence>
<accession>A0A7J6LN37</accession>
<evidence type="ECO:0000313" key="2">
    <source>
        <dbReference type="Proteomes" id="UP000570595"/>
    </source>
</evidence>
<organism evidence="1 2">
    <name type="scientific">Perkinsus olseni</name>
    <name type="common">Perkinsus atlanticus</name>
    <dbReference type="NCBI Taxonomy" id="32597"/>
    <lineage>
        <taxon>Eukaryota</taxon>
        <taxon>Sar</taxon>
        <taxon>Alveolata</taxon>
        <taxon>Perkinsozoa</taxon>
        <taxon>Perkinsea</taxon>
        <taxon>Perkinsida</taxon>
        <taxon>Perkinsidae</taxon>
        <taxon>Perkinsus</taxon>
    </lineage>
</organism>
<dbReference type="EMBL" id="JABAHT010000221">
    <property type="protein sequence ID" value="KAF4660722.1"/>
    <property type="molecule type" value="Genomic_DNA"/>
</dbReference>
<dbReference type="Proteomes" id="UP000570595">
    <property type="component" value="Unassembled WGS sequence"/>
</dbReference>
<name>A0A7J6LN37_PEROL</name>
<reference evidence="1 2" key="1">
    <citation type="submission" date="2020-04" db="EMBL/GenBank/DDBJ databases">
        <title>Perkinsus olseni comparative genomics.</title>
        <authorList>
            <person name="Bogema D.R."/>
        </authorList>
    </citation>
    <scope>NUCLEOTIDE SEQUENCE [LARGE SCALE GENOMIC DNA]</scope>
    <source>
        <strain evidence="1">ATCC PRA-179</strain>
    </source>
</reference>
<proteinExistence type="predicted"/>
<evidence type="ECO:0000313" key="1">
    <source>
        <dbReference type="EMBL" id="KAF4660722.1"/>
    </source>
</evidence>
<comment type="caution">
    <text evidence="1">The sequence shown here is derived from an EMBL/GenBank/DDBJ whole genome shotgun (WGS) entry which is preliminary data.</text>
</comment>
<gene>
    <name evidence="1" type="ORF">FOZ61_003815</name>
</gene>
<protein>
    <submittedName>
        <fullName evidence="1">Uncharacterized protein</fullName>
    </submittedName>
</protein>